<evidence type="ECO:0000313" key="3">
    <source>
        <dbReference type="EMBL" id="MSC33481.1"/>
    </source>
</evidence>
<organism evidence="2 4">
    <name type="scientific">Holdemania massiliensis</name>
    <dbReference type="NCBI Taxonomy" id="1468449"/>
    <lineage>
        <taxon>Bacteria</taxon>
        <taxon>Bacillati</taxon>
        <taxon>Bacillota</taxon>
        <taxon>Erysipelotrichia</taxon>
        <taxon>Erysipelotrichales</taxon>
        <taxon>Erysipelotrichaceae</taxon>
        <taxon>Holdemania</taxon>
    </lineage>
</organism>
<dbReference type="SUPFAM" id="SSF46785">
    <property type="entry name" value="Winged helix' DNA-binding domain"/>
    <property type="match status" value="1"/>
</dbReference>
<feature type="domain" description="Helix-turn-helix type 11" evidence="1">
    <location>
        <begin position="8"/>
        <end position="65"/>
    </location>
</feature>
<evidence type="ECO:0000259" key="1">
    <source>
        <dbReference type="Pfam" id="PF08279"/>
    </source>
</evidence>
<proteinExistence type="predicted"/>
<sequence>MLRGNTRRNERIINLILKEQNYITVNQISEKRRISRNLIMQSIQEIKEELPAYGAQLEAKQGWGYPSLMHDKSNFDIDCQVRLFDKRSE</sequence>
<name>A0A6N7S8U6_9FIRM</name>
<accession>A0A6N7S8U6</accession>
<dbReference type="Proteomes" id="UP000480929">
    <property type="component" value="Unassembled WGS sequence"/>
</dbReference>
<dbReference type="EMBL" id="WKPI01000017">
    <property type="protein sequence ID" value="MSC33481.1"/>
    <property type="molecule type" value="Genomic_DNA"/>
</dbReference>
<dbReference type="RefSeq" id="WP_338324156.1">
    <property type="nucleotide sequence ID" value="NZ_WKPI01000017.1"/>
</dbReference>
<dbReference type="InterPro" id="IPR013196">
    <property type="entry name" value="HTH_11"/>
</dbReference>
<dbReference type="Pfam" id="PF08279">
    <property type="entry name" value="HTH_11"/>
    <property type="match status" value="1"/>
</dbReference>
<comment type="caution">
    <text evidence="2">The sequence shown here is derived from an EMBL/GenBank/DDBJ whole genome shotgun (WGS) entry which is preliminary data.</text>
</comment>
<dbReference type="InterPro" id="IPR036390">
    <property type="entry name" value="WH_DNA-bd_sf"/>
</dbReference>
<dbReference type="Gene3D" id="1.10.10.10">
    <property type="entry name" value="Winged helix-like DNA-binding domain superfamily/Winged helix DNA-binding domain"/>
    <property type="match status" value="1"/>
</dbReference>
<evidence type="ECO:0000313" key="4">
    <source>
        <dbReference type="Proteomes" id="UP000433575"/>
    </source>
</evidence>
<dbReference type="EMBL" id="WKPJ01000015">
    <property type="protein sequence ID" value="MSA89726.1"/>
    <property type="molecule type" value="Genomic_DNA"/>
</dbReference>
<evidence type="ECO:0000313" key="5">
    <source>
        <dbReference type="Proteomes" id="UP000480929"/>
    </source>
</evidence>
<gene>
    <name evidence="3" type="ORF">GKD88_10150</name>
    <name evidence="2" type="ORF">GKE08_10350</name>
</gene>
<dbReference type="InterPro" id="IPR036388">
    <property type="entry name" value="WH-like_DNA-bd_sf"/>
</dbReference>
<evidence type="ECO:0000313" key="2">
    <source>
        <dbReference type="EMBL" id="MSA89726.1"/>
    </source>
</evidence>
<dbReference type="AlphaFoldDB" id="A0A6N7S8U6"/>
<dbReference type="Proteomes" id="UP000433575">
    <property type="component" value="Unassembled WGS sequence"/>
</dbReference>
<keyword evidence="5" id="KW-1185">Reference proteome</keyword>
<reference evidence="4 5" key="1">
    <citation type="journal article" date="2019" name="Nat. Med.">
        <title>A library of human gut bacterial isolates paired with longitudinal multiomics data enables mechanistic microbiome research.</title>
        <authorList>
            <person name="Poyet M."/>
            <person name="Groussin M."/>
            <person name="Gibbons S.M."/>
            <person name="Avila-Pacheco J."/>
            <person name="Jiang X."/>
            <person name="Kearney S.M."/>
            <person name="Perrotta A.R."/>
            <person name="Berdy B."/>
            <person name="Zhao S."/>
            <person name="Lieberman T.D."/>
            <person name="Swanson P.K."/>
            <person name="Smith M."/>
            <person name="Roesemann S."/>
            <person name="Alexander J.E."/>
            <person name="Rich S.A."/>
            <person name="Livny J."/>
            <person name="Vlamakis H."/>
            <person name="Clish C."/>
            <person name="Bullock K."/>
            <person name="Deik A."/>
            <person name="Scott J."/>
            <person name="Pierce K.A."/>
            <person name="Xavier R.J."/>
            <person name="Alm E.J."/>
        </authorList>
    </citation>
    <scope>NUCLEOTIDE SEQUENCE [LARGE SCALE GENOMIC DNA]</scope>
    <source>
        <strain evidence="2 4">BIOML-A4</strain>
        <strain evidence="3 5">BIOML-A5</strain>
    </source>
</reference>
<protein>
    <submittedName>
        <fullName evidence="2">HTH domain-containing protein</fullName>
    </submittedName>
</protein>